<dbReference type="Pfam" id="PF00345">
    <property type="entry name" value="PapD_N"/>
    <property type="match status" value="1"/>
</dbReference>
<feature type="domain" description="Pili assembly chaperone N-terminal" evidence="6">
    <location>
        <begin position="8"/>
        <end position="126"/>
    </location>
</feature>
<dbReference type="PANTHER" id="PTHR30251">
    <property type="entry name" value="PILUS ASSEMBLY CHAPERONE"/>
    <property type="match status" value="1"/>
</dbReference>
<dbReference type="GO" id="GO:0071555">
    <property type="term" value="P:cell wall organization"/>
    <property type="evidence" value="ECO:0007669"/>
    <property type="project" value="InterPro"/>
</dbReference>
<gene>
    <name evidence="8" type="primary">yadV_2</name>
    <name evidence="8" type="ORF">LMG3431_00088</name>
</gene>
<dbReference type="InterPro" id="IPR016147">
    <property type="entry name" value="Pili_assmbl_chaperone_N"/>
</dbReference>
<evidence type="ECO:0000256" key="4">
    <source>
        <dbReference type="ARBA" id="ARBA00022764"/>
    </source>
</evidence>
<keyword evidence="4" id="KW-0574">Periplasm</keyword>
<dbReference type="InterPro" id="IPR008962">
    <property type="entry name" value="PapD-like_sf"/>
</dbReference>
<feature type="domain" description="Pili assembly chaperone C-terminal" evidence="7">
    <location>
        <begin position="155"/>
        <end position="218"/>
    </location>
</feature>
<name>A0A6S6YN18_9BURK</name>
<dbReference type="PANTHER" id="PTHR30251:SF2">
    <property type="entry name" value="FIMBRIAL CHAPERONE YADV-RELATED"/>
    <property type="match status" value="1"/>
</dbReference>
<dbReference type="AlphaFoldDB" id="A0A6S6YN18"/>
<dbReference type="Proteomes" id="UP000494108">
    <property type="component" value="Unassembled WGS sequence"/>
</dbReference>
<keyword evidence="3" id="KW-0732">Signal</keyword>
<proteinExistence type="inferred from homology"/>
<sequence length="231" mass="25178">MAAAWADLAVTGTRFVYPEGEKRIVISLSNTGADPILVQTWLDHGGAEVDLSQLQVPFVLMPSLFRLDPGERKTLQLRYTGEPLPDDRETVLWINLRHAPSRQVSENKLEVVLSYVMKVLYRPAGLEGDAKDAPATVRWTYHERGAGDAPYLEAENPSPFSVSLPVLRLGGGRAPTELKGLTIMPKSTARFALPVGTIGPPASGEHLEFEAIDDLGLVMPGVTTLWVAPRS</sequence>
<dbReference type="InterPro" id="IPR016148">
    <property type="entry name" value="Pili_assmbl_chaperone_C"/>
</dbReference>
<evidence type="ECO:0000259" key="6">
    <source>
        <dbReference type="Pfam" id="PF00345"/>
    </source>
</evidence>
<accession>A0A6S6YN18</accession>
<comment type="subcellular location">
    <subcellularLocation>
        <location evidence="1">Periplasm</location>
    </subcellularLocation>
</comment>
<dbReference type="SUPFAM" id="SSF49584">
    <property type="entry name" value="Periplasmic chaperone C-domain"/>
    <property type="match status" value="1"/>
</dbReference>
<evidence type="ECO:0000256" key="1">
    <source>
        <dbReference type="ARBA" id="ARBA00004418"/>
    </source>
</evidence>
<evidence type="ECO:0000256" key="5">
    <source>
        <dbReference type="ARBA" id="ARBA00023186"/>
    </source>
</evidence>
<evidence type="ECO:0000256" key="3">
    <source>
        <dbReference type="ARBA" id="ARBA00022729"/>
    </source>
</evidence>
<protein>
    <submittedName>
        <fullName evidence="8">Putative fimbrial chaperone YadV</fullName>
    </submittedName>
</protein>
<keyword evidence="5" id="KW-0143">Chaperone</keyword>
<dbReference type="InterPro" id="IPR013783">
    <property type="entry name" value="Ig-like_fold"/>
</dbReference>
<dbReference type="PRINTS" id="PR00969">
    <property type="entry name" value="CHAPERONPILI"/>
</dbReference>
<dbReference type="InterPro" id="IPR050643">
    <property type="entry name" value="Periplasmic_pilus_chap"/>
</dbReference>
<evidence type="ECO:0000256" key="2">
    <source>
        <dbReference type="ARBA" id="ARBA00007399"/>
    </source>
</evidence>
<dbReference type="InterPro" id="IPR036316">
    <property type="entry name" value="Pili_assmbl_chap_C_dom_sf"/>
</dbReference>
<evidence type="ECO:0000313" key="8">
    <source>
        <dbReference type="EMBL" id="CAB3624934.1"/>
    </source>
</evidence>
<evidence type="ECO:0000259" key="7">
    <source>
        <dbReference type="Pfam" id="PF02753"/>
    </source>
</evidence>
<dbReference type="InterPro" id="IPR001829">
    <property type="entry name" value="Pili_assmbl_chaperone_bac"/>
</dbReference>
<dbReference type="GO" id="GO:0030288">
    <property type="term" value="C:outer membrane-bounded periplasmic space"/>
    <property type="evidence" value="ECO:0007669"/>
    <property type="project" value="InterPro"/>
</dbReference>
<dbReference type="Pfam" id="PF02753">
    <property type="entry name" value="PapD_C"/>
    <property type="match status" value="1"/>
</dbReference>
<evidence type="ECO:0000313" key="9">
    <source>
        <dbReference type="Proteomes" id="UP000494108"/>
    </source>
</evidence>
<dbReference type="SUPFAM" id="SSF49354">
    <property type="entry name" value="PapD-like"/>
    <property type="match status" value="1"/>
</dbReference>
<organism evidence="8 9">
    <name type="scientific">Achromobacter pestifer</name>
    <dbReference type="NCBI Taxonomy" id="1353889"/>
    <lineage>
        <taxon>Bacteria</taxon>
        <taxon>Pseudomonadati</taxon>
        <taxon>Pseudomonadota</taxon>
        <taxon>Betaproteobacteria</taxon>
        <taxon>Burkholderiales</taxon>
        <taxon>Alcaligenaceae</taxon>
        <taxon>Achromobacter</taxon>
    </lineage>
</organism>
<dbReference type="EMBL" id="CADIJX010000001">
    <property type="protein sequence ID" value="CAB3624934.1"/>
    <property type="molecule type" value="Genomic_DNA"/>
</dbReference>
<comment type="similarity">
    <text evidence="2">Belongs to the periplasmic pilus chaperone family.</text>
</comment>
<dbReference type="RefSeq" id="WP_175172454.1">
    <property type="nucleotide sequence ID" value="NZ_CADIJX010000001.1"/>
</dbReference>
<keyword evidence="9" id="KW-1185">Reference proteome</keyword>
<dbReference type="Gene3D" id="2.60.40.10">
    <property type="entry name" value="Immunoglobulins"/>
    <property type="match status" value="2"/>
</dbReference>
<reference evidence="8 9" key="1">
    <citation type="submission" date="2020-04" db="EMBL/GenBank/DDBJ databases">
        <authorList>
            <person name="De Canck E."/>
        </authorList>
    </citation>
    <scope>NUCLEOTIDE SEQUENCE [LARGE SCALE GENOMIC DNA]</scope>
    <source>
        <strain evidence="8 9">LMG 3431</strain>
    </source>
</reference>